<evidence type="ECO:0000313" key="9">
    <source>
        <dbReference type="Proteomes" id="UP000449547"/>
    </source>
</evidence>
<keyword evidence="6" id="KW-0131">Cell cycle</keyword>
<evidence type="ECO:0000256" key="3">
    <source>
        <dbReference type="ARBA" id="ARBA00022618"/>
    </source>
</evidence>
<dbReference type="RefSeq" id="XP_034014805.1">
    <property type="nucleotide sequence ID" value="XM_034157779.1"/>
</dbReference>
<dbReference type="Pfam" id="PF12862">
    <property type="entry name" value="ANAPC5"/>
    <property type="match status" value="1"/>
</dbReference>
<organism evidence="8 9">
    <name type="scientific">Diutina rugosa</name>
    <name type="common">Yeast</name>
    <name type="synonym">Candida rugosa</name>
    <dbReference type="NCBI Taxonomy" id="5481"/>
    <lineage>
        <taxon>Eukaryota</taxon>
        <taxon>Fungi</taxon>
        <taxon>Dikarya</taxon>
        <taxon>Ascomycota</taxon>
        <taxon>Saccharomycotina</taxon>
        <taxon>Pichiomycetes</taxon>
        <taxon>Debaryomycetaceae</taxon>
        <taxon>Diutina</taxon>
    </lineage>
</organism>
<comment type="similarity">
    <text evidence="1">Belongs to the APC5 family.</text>
</comment>
<dbReference type="GO" id="GO:0045842">
    <property type="term" value="P:positive regulation of mitotic metaphase/anaphase transition"/>
    <property type="evidence" value="ECO:0007669"/>
    <property type="project" value="TreeGrafter"/>
</dbReference>
<dbReference type="VEuPathDB" id="FungiDB:DIURU_000486"/>
<protein>
    <recommendedName>
        <fullName evidence="2">Anaphase-promoting complex subunit 5</fullName>
    </recommendedName>
</protein>
<reference evidence="8 9" key="1">
    <citation type="submission" date="2019-07" db="EMBL/GenBank/DDBJ databases">
        <title>Genome assembly of two rare yeast pathogens: Diutina rugosa and Trichomonascus ciferrii.</title>
        <authorList>
            <person name="Mixao V."/>
            <person name="Saus E."/>
            <person name="Hansen A."/>
            <person name="Lass-Flor C."/>
            <person name="Gabaldon T."/>
        </authorList>
    </citation>
    <scope>NUCLEOTIDE SEQUENCE [LARGE SCALE GENOMIC DNA]</scope>
    <source>
        <strain evidence="8 9">CBS 613</strain>
    </source>
</reference>
<dbReference type="Proteomes" id="UP000449547">
    <property type="component" value="Unassembled WGS sequence"/>
</dbReference>
<dbReference type="OrthoDB" id="2504561at2759"/>
<keyword evidence="3" id="KW-0132">Cell division</keyword>
<dbReference type="OMA" id="FLTPHKF"/>
<dbReference type="InterPro" id="IPR026000">
    <property type="entry name" value="Apc5_dom"/>
</dbReference>
<name>A0A642UYF7_DIURU</name>
<keyword evidence="4" id="KW-0498">Mitosis</keyword>
<dbReference type="InterPro" id="IPR037679">
    <property type="entry name" value="Apc5"/>
</dbReference>
<evidence type="ECO:0000259" key="7">
    <source>
        <dbReference type="Pfam" id="PF12862"/>
    </source>
</evidence>
<evidence type="ECO:0000256" key="1">
    <source>
        <dbReference type="ARBA" id="ARBA00007450"/>
    </source>
</evidence>
<dbReference type="GO" id="GO:0070979">
    <property type="term" value="P:protein K11-linked ubiquitination"/>
    <property type="evidence" value="ECO:0007669"/>
    <property type="project" value="TreeGrafter"/>
</dbReference>
<feature type="domain" description="Anaphase-promoting complex subunit 5" evidence="7">
    <location>
        <begin position="246"/>
        <end position="335"/>
    </location>
</feature>
<sequence length="742" mass="84621">MLLLCEDLSPHRIAILILIKSVVSQSPKVKLPLLPLIQLLENDKSSLAPESTVQMMPTVNDLLNIIDSNELKNVLSSQLWSIMTPEDLDAQIRSAFDLIVSDQVYTSNGKIQINKVSIMGKYISMIFQAFKVLKFDEMAVLFDAFVQYRAPLPPPSLVNAKSNQNNPLFNTLTTHLIDLGIGSSKPEEVISVPKHDFETLISNQIYLLEKYGTPTPAKLKVVMESMSNPEVGSIGNSNFLNLPQYHYLRFLEALLVRDYHLAQNSLHQYFDYMVANNSKHYYHYALISKASFHEDFGEDEQALDTIEEAISIARENKDNHALTYILSWLYNFMKNKPQLWSRQRFYNATNDQQLLEVLLKKSKNEVPLHTVAYTYEAAQNMSKGNLHDYMESILKGNFVGLYATSSQPFFISTNMATSVWRQVGYLAVAEVYSDLSQRAISCTKDAVNFHCQQYYLNYISGEDESALSDMAILSERFKDHPSFNHIQVRRLLLEMDAYIRRGRYRVARQIYHQLESSPIHDYEMEVEILIMEISLLIAEGNFSKAVVKITNRLNTSVSLSSYHKLKLQILKCSVFSKTENHIKGVTLLLRQITAAKKFGFLGLMVEASLILAKNLTAVGYHRDSYGVLCQVMPLALSLNLHHLQIQGYLELAKVCCKMYQQSACKLGRVLKFLNLAIVGFKKEVALVPLTECFKLEKEVAEIYGDEELLQHANLGLQKLALRVKEEKFCGYENDCAPYRKRD</sequence>
<dbReference type="GO" id="GO:0005680">
    <property type="term" value="C:anaphase-promoting complex"/>
    <property type="evidence" value="ECO:0007669"/>
    <property type="project" value="InterPro"/>
</dbReference>
<evidence type="ECO:0000256" key="6">
    <source>
        <dbReference type="ARBA" id="ARBA00023306"/>
    </source>
</evidence>
<evidence type="ECO:0000256" key="2">
    <source>
        <dbReference type="ARBA" id="ARBA00016066"/>
    </source>
</evidence>
<dbReference type="GO" id="GO:0051301">
    <property type="term" value="P:cell division"/>
    <property type="evidence" value="ECO:0007669"/>
    <property type="project" value="UniProtKB-KW"/>
</dbReference>
<dbReference type="PANTHER" id="PTHR12830:SF9">
    <property type="entry name" value="ANAPHASE-PROMOTING COMPLEX SUBUNIT 5"/>
    <property type="match status" value="1"/>
</dbReference>
<comment type="caution">
    <text evidence="8">The sequence shown here is derived from an EMBL/GenBank/DDBJ whole genome shotgun (WGS) entry which is preliminary data.</text>
</comment>
<accession>A0A642UYF7</accession>
<dbReference type="EMBL" id="SWFT01000019">
    <property type="protein sequence ID" value="KAA8907799.1"/>
    <property type="molecule type" value="Genomic_DNA"/>
</dbReference>
<dbReference type="GO" id="GO:0031145">
    <property type="term" value="P:anaphase-promoting complex-dependent catabolic process"/>
    <property type="evidence" value="ECO:0007669"/>
    <property type="project" value="TreeGrafter"/>
</dbReference>
<evidence type="ECO:0000313" key="8">
    <source>
        <dbReference type="EMBL" id="KAA8907799.1"/>
    </source>
</evidence>
<evidence type="ECO:0000256" key="5">
    <source>
        <dbReference type="ARBA" id="ARBA00022786"/>
    </source>
</evidence>
<dbReference type="GeneID" id="54779139"/>
<proteinExistence type="inferred from homology"/>
<gene>
    <name evidence="8" type="ORF">DIURU_000486</name>
</gene>
<evidence type="ECO:0000256" key="4">
    <source>
        <dbReference type="ARBA" id="ARBA00022776"/>
    </source>
</evidence>
<dbReference type="AlphaFoldDB" id="A0A642UYF7"/>
<keyword evidence="5" id="KW-0833">Ubl conjugation pathway</keyword>
<keyword evidence="9" id="KW-1185">Reference proteome</keyword>
<dbReference type="PANTHER" id="PTHR12830">
    <property type="entry name" value="ANAPHASE-PROMOTING COMPLEX SUBUNIT 5"/>
    <property type="match status" value="1"/>
</dbReference>